<comment type="caution">
    <text evidence="1">The sequence shown here is derived from an EMBL/GenBank/DDBJ whole genome shotgun (WGS) entry which is preliminary data.</text>
</comment>
<dbReference type="EMBL" id="NBWZ01000001">
    <property type="protein sequence ID" value="RFA08332.1"/>
    <property type="molecule type" value="Genomic_DNA"/>
</dbReference>
<sequence length="356" mass="38896">MNRVFVSGVGQYDNIGDTVLRRGLIDAVRPGVDLHVLVADLTADYQSGLQLAETDTVYTSVSAWHRAMMTSALRRRTWVLHSAGEAIADLHSAPERALLFTEALLLRPRGGGAMQTGVGIRKPVGKYKLPLLASLRPAKLVTWRDQWSQSVAGFGSVTPDWGYAEGAAIETFRDTPDRPLLSITLRGDRAHPSDSWIANVKSLAEREGLRLTVVTQVQSDTARSETLAEELGADLLTWETDNHFGQETLVREAYARSRAVISDRVHALIIGLTEGAVPLAYAADVPEKAARTLETAGITGVAFSERNASTPTSVDDLVGVLHRDTEMREHLRSARERLGDLTSTLRRILQAKGSDR</sequence>
<keyword evidence="2" id="KW-1185">Reference proteome</keyword>
<gene>
    <name evidence="1" type="ORF">B7R54_03150</name>
</gene>
<name>A0A3E0VEJ4_9MICO</name>
<proteinExistence type="predicted"/>
<accession>A0A3E0VEJ4</accession>
<dbReference type="Proteomes" id="UP000256486">
    <property type="component" value="Unassembled WGS sequence"/>
</dbReference>
<dbReference type="AlphaFoldDB" id="A0A3E0VEJ4"/>
<dbReference type="RefSeq" id="WP_116413742.1">
    <property type="nucleotide sequence ID" value="NZ_NBWZ01000001.1"/>
</dbReference>
<dbReference type="OrthoDB" id="477186at2"/>
<evidence type="ECO:0008006" key="3">
    <source>
        <dbReference type="Google" id="ProtNLM"/>
    </source>
</evidence>
<evidence type="ECO:0000313" key="1">
    <source>
        <dbReference type="EMBL" id="RFA08332.1"/>
    </source>
</evidence>
<reference evidence="1 2" key="1">
    <citation type="submission" date="2017-04" db="EMBL/GenBank/DDBJ databases">
        <title>Comparative genome analysis of Subtercola boreus.</title>
        <authorList>
            <person name="Cho Y.-J."/>
            <person name="Cho A."/>
            <person name="Kim O.-S."/>
            <person name="Lee J.-I."/>
        </authorList>
    </citation>
    <scope>NUCLEOTIDE SEQUENCE [LARGE SCALE GENOMIC DNA]</scope>
    <source>
        <strain evidence="1 2">K300</strain>
    </source>
</reference>
<organism evidence="1 2">
    <name type="scientific">Subtercola boreus</name>
    <dbReference type="NCBI Taxonomy" id="120213"/>
    <lineage>
        <taxon>Bacteria</taxon>
        <taxon>Bacillati</taxon>
        <taxon>Actinomycetota</taxon>
        <taxon>Actinomycetes</taxon>
        <taxon>Micrococcales</taxon>
        <taxon>Microbacteriaceae</taxon>
        <taxon>Subtercola</taxon>
    </lineage>
</organism>
<protein>
    <recommendedName>
        <fullName evidence="3">Polysaccharide pyruvyl transferase domain-containing protein</fullName>
    </recommendedName>
</protein>
<evidence type="ECO:0000313" key="2">
    <source>
        <dbReference type="Proteomes" id="UP000256486"/>
    </source>
</evidence>